<organism evidence="1">
    <name type="scientific">marine sediment metagenome</name>
    <dbReference type="NCBI Taxonomy" id="412755"/>
    <lineage>
        <taxon>unclassified sequences</taxon>
        <taxon>metagenomes</taxon>
        <taxon>ecological metagenomes</taxon>
    </lineage>
</organism>
<name>X1D7H5_9ZZZZ</name>
<gene>
    <name evidence="1" type="ORF">S01H4_52953</name>
</gene>
<comment type="caution">
    <text evidence="1">The sequence shown here is derived from an EMBL/GenBank/DDBJ whole genome shotgun (WGS) entry which is preliminary data.</text>
</comment>
<protein>
    <recommendedName>
        <fullName evidence="2">DUF1553 domain-containing protein</fullName>
    </recommendedName>
</protein>
<sequence>SDEQRVNLAYRWAYGRAATPDEIQFNLKFLQVVSENQGKDRLSALGQFTQAILAANEFAWID</sequence>
<accession>X1D7H5</accession>
<dbReference type="AlphaFoldDB" id="X1D7H5"/>
<dbReference type="EMBL" id="BART01030301">
    <property type="protein sequence ID" value="GAH16172.1"/>
    <property type="molecule type" value="Genomic_DNA"/>
</dbReference>
<evidence type="ECO:0000313" key="1">
    <source>
        <dbReference type="EMBL" id="GAH16172.1"/>
    </source>
</evidence>
<feature type="non-terminal residue" evidence="1">
    <location>
        <position position="1"/>
    </location>
</feature>
<reference evidence="1" key="1">
    <citation type="journal article" date="2014" name="Front. Microbiol.">
        <title>High frequency of phylogenetically diverse reductive dehalogenase-homologous genes in deep subseafloor sedimentary metagenomes.</title>
        <authorList>
            <person name="Kawai M."/>
            <person name="Futagami T."/>
            <person name="Toyoda A."/>
            <person name="Takaki Y."/>
            <person name="Nishi S."/>
            <person name="Hori S."/>
            <person name="Arai W."/>
            <person name="Tsubouchi T."/>
            <person name="Morono Y."/>
            <person name="Uchiyama I."/>
            <person name="Ito T."/>
            <person name="Fujiyama A."/>
            <person name="Inagaki F."/>
            <person name="Takami H."/>
        </authorList>
    </citation>
    <scope>NUCLEOTIDE SEQUENCE</scope>
    <source>
        <strain evidence="1">Expedition CK06-06</strain>
    </source>
</reference>
<evidence type="ECO:0008006" key="2">
    <source>
        <dbReference type="Google" id="ProtNLM"/>
    </source>
</evidence>
<proteinExistence type="predicted"/>